<proteinExistence type="predicted"/>
<dbReference type="EMBL" id="CAXAMM010007298">
    <property type="protein sequence ID" value="CAK9013744.1"/>
    <property type="molecule type" value="Genomic_DNA"/>
</dbReference>
<gene>
    <name evidence="7" type="ORF">SCF082_LOCUS12066</name>
</gene>
<keyword evidence="2" id="KW-1003">Cell membrane</keyword>
<keyword evidence="5 6" id="KW-0472">Membrane</keyword>
<feature type="transmembrane region" description="Helical" evidence="6">
    <location>
        <begin position="121"/>
        <end position="139"/>
    </location>
</feature>
<evidence type="ECO:0000256" key="1">
    <source>
        <dbReference type="ARBA" id="ARBA00004162"/>
    </source>
</evidence>
<dbReference type="PANTHER" id="PTHR30558">
    <property type="entry name" value="EXBD MEMBRANE COMPONENT OF PMF-DRIVEN MACROMOLECULE IMPORT SYSTEM"/>
    <property type="match status" value="1"/>
</dbReference>
<accession>A0ABP0JHC1</accession>
<evidence type="ECO:0000313" key="8">
    <source>
        <dbReference type="Proteomes" id="UP001642464"/>
    </source>
</evidence>
<feature type="transmembrane region" description="Helical" evidence="6">
    <location>
        <begin position="6"/>
        <end position="24"/>
    </location>
</feature>
<comment type="caution">
    <text evidence="7">The sequence shown here is derived from an EMBL/GenBank/DDBJ whole genome shotgun (WGS) entry which is preliminary data.</text>
</comment>
<dbReference type="PANTHER" id="PTHR30558:SF3">
    <property type="entry name" value="BIOPOLYMER TRANSPORT PROTEIN EXBD-RELATED"/>
    <property type="match status" value="1"/>
</dbReference>
<name>A0ABP0JHC1_9DINO</name>
<comment type="subcellular location">
    <subcellularLocation>
        <location evidence="1">Cell membrane</location>
        <topology evidence="1">Single-pass membrane protein</topology>
    </subcellularLocation>
</comment>
<evidence type="ECO:0000256" key="5">
    <source>
        <dbReference type="ARBA" id="ARBA00023136"/>
    </source>
</evidence>
<feature type="non-terminal residue" evidence="7">
    <location>
        <position position="1"/>
    </location>
</feature>
<organism evidence="7 8">
    <name type="scientific">Durusdinium trenchii</name>
    <dbReference type="NCBI Taxonomy" id="1381693"/>
    <lineage>
        <taxon>Eukaryota</taxon>
        <taxon>Sar</taxon>
        <taxon>Alveolata</taxon>
        <taxon>Dinophyceae</taxon>
        <taxon>Suessiales</taxon>
        <taxon>Symbiodiniaceae</taxon>
        <taxon>Durusdinium</taxon>
    </lineage>
</organism>
<evidence type="ECO:0000256" key="6">
    <source>
        <dbReference type="SAM" id="Phobius"/>
    </source>
</evidence>
<evidence type="ECO:0000256" key="3">
    <source>
        <dbReference type="ARBA" id="ARBA00022692"/>
    </source>
</evidence>
<dbReference type="Proteomes" id="UP001642464">
    <property type="component" value="Unassembled WGS sequence"/>
</dbReference>
<evidence type="ECO:0000256" key="2">
    <source>
        <dbReference type="ARBA" id="ARBA00022475"/>
    </source>
</evidence>
<reference evidence="7 8" key="1">
    <citation type="submission" date="2024-02" db="EMBL/GenBank/DDBJ databases">
        <authorList>
            <person name="Chen Y."/>
            <person name="Shah S."/>
            <person name="Dougan E. K."/>
            <person name="Thang M."/>
            <person name="Chan C."/>
        </authorList>
    </citation>
    <scope>NUCLEOTIDE SEQUENCE [LARGE SCALE GENOMIC DNA]</scope>
</reference>
<sequence>RVRFTVNMTPMIDVVLLVIIFFLYTARFAEVSRTSVDLPDEPGVEDTTSDPDALMIDVRADGVFLVSGRARSLERVIEIVEEQADRVGGPENLRVLLRADQGTAAGPVNELARRLTNMGDLPLTPLIDVVFLLLIYFMVTATITPPESRVASTLQGERGAGQARDLKPQILTVDLTDGVVTFRMGSRVFADRDSLNAALEQLPKEGGLFVRVTDRAPWSAVAGVMQDALDAGFVKRTYVPDAAIDDRRAIAKRLAELYVELLGLATSAAERQRIEQLGQRLTRQLPEEDAGDLRLALVRARYQWAKEVAERARLNLVPAEELEEAERTLRSLAPELSSVAQTASEAAYRLDRRRTAVGLDEQEQEAYEAAARVRSTAHYLLGWTRYYLAVMTGGERYAMDALKDLGVLLGAEENRAASVERADERLMRFDHVADAAIAAAFCESLLGNADTAIRWIDKIESAATLSEGIRERLFVCRLLVLGEAGRWRDLAYHSDRMRRSRRADGEPGLEPLEAQLLANVSWEALTRQRLAPRDQSVLEEIAHAAIQDLVRQDQVAVLRSLVEQFGTSSLEGEGFIFAFVRGQNAYERATDAYEAAGYTDGEIATDDA</sequence>
<dbReference type="Pfam" id="PF02472">
    <property type="entry name" value="ExbD"/>
    <property type="match status" value="2"/>
</dbReference>
<feature type="non-terminal residue" evidence="7">
    <location>
        <position position="608"/>
    </location>
</feature>
<dbReference type="InterPro" id="IPR003400">
    <property type="entry name" value="ExbD"/>
</dbReference>
<keyword evidence="4 6" id="KW-1133">Transmembrane helix</keyword>
<evidence type="ECO:0000256" key="4">
    <source>
        <dbReference type="ARBA" id="ARBA00022989"/>
    </source>
</evidence>
<keyword evidence="3 6" id="KW-0812">Transmembrane</keyword>
<evidence type="ECO:0008006" key="9">
    <source>
        <dbReference type="Google" id="ProtNLM"/>
    </source>
</evidence>
<protein>
    <recommendedName>
        <fullName evidence="9">Biopolymer transporter ExbD</fullName>
    </recommendedName>
</protein>
<keyword evidence="8" id="KW-1185">Reference proteome</keyword>
<evidence type="ECO:0000313" key="7">
    <source>
        <dbReference type="EMBL" id="CAK9013744.1"/>
    </source>
</evidence>